<dbReference type="PRINTS" id="PR00702">
    <property type="entry name" value="ACRIFLAVINRP"/>
</dbReference>
<dbReference type="SUPFAM" id="SSF82866">
    <property type="entry name" value="Multidrug efflux transporter AcrB transmembrane domain"/>
    <property type="match status" value="2"/>
</dbReference>
<keyword evidence="1" id="KW-0175">Coiled coil</keyword>
<dbReference type="Gene3D" id="3.30.70.1440">
    <property type="entry name" value="Multidrug efflux transporter AcrB pore domain"/>
    <property type="match status" value="1"/>
</dbReference>
<dbReference type="InterPro" id="IPR027463">
    <property type="entry name" value="AcrB_DN_DC_subdom"/>
</dbReference>
<evidence type="ECO:0000256" key="1">
    <source>
        <dbReference type="SAM" id="Coils"/>
    </source>
</evidence>
<dbReference type="Proteomes" id="UP000321337">
    <property type="component" value="Unassembled WGS sequence"/>
</dbReference>
<dbReference type="SUPFAM" id="SSF82714">
    <property type="entry name" value="Multidrug efflux transporter AcrB TolC docking domain, DN and DC subdomains"/>
    <property type="match status" value="2"/>
</dbReference>
<accession>A0A512LBY5</accession>
<dbReference type="OrthoDB" id="9177212at2"/>
<feature type="transmembrane region" description="Helical" evidence="2">
    <location>
        <begin position="888"/>
        <end position="908"/>
    </location>
</feature>
<feature type="transmembrane region" description="Helical" evidence="2">
    <location>
        <begin position="531"/>
        <end position="552"/>
    </location>
</feature>
<dbReference type="PANTHER" id="PTHR32063:SF24">
    <property type="entry name" value="CATION EFFLUX SYSTEM (ACRB_ACRD_ACRF FAMILY)"/>
    <property type="match status" value="1"/>
</dbReference>
<feature type="transmembrane region" description="Helical" evidence="2">
    <location>
        <begin position="997"/>
        <end position="1019"/>
    </location>
</feature>
<feature type="transmembrane region" description="Helical" evidence="2">
    <location>
        <begin position="965"/>
        <end position="985"/>
    </location>
</feature>
<dbReference type="Gene3D" id="3.30.70.1430">
    <property type="entry name" value="Multidrug efflux transporter AcrB pore domain"/>
    <property type="match status" value="2"/>
</dbReference>
<name>A0A512LBY5_9PROT</name>
<dbReference type="SUPFAM" id="SSF82693">
    <property type="entry name" value="Multidrug efflux transporter AcrB pore domain, PN1, PN2, PC1 and PC2 subdomains"/>
    <property type="match status" value="2"/>
</dbReference>
<dbReference type="InterPro" id="IPR001036">
    <property type="entry name" value="Acrflvin-R"/>
</dbReference>
<keyword evidence="2" id="KW-0812">Transmembrane</keyword>
<feature type="transmembrane region" description="Helical" evidence="2">
    <location>
        <begin position="333"/>
        <end position="351"/>
    </location>
</feature>
<organism evidence="3 4">
    <name type="scientific">Sulfuriferula plumbiphila</name>
    <dbReference type="NCBI Taxonomy" id="171865"/>
    <lineage>
        <taxon>Bacteria</taxon>
        <taxon>Pseudomonadati</taxon>
        <taxon>Pseudomonadota</taxon>
        <taxon>Betaproteobacteria</taxon>
        <taxon>Nitrosomonadales</taxon>
        <taxon>Sulfuricellaceae</taxon>
        <taxon>Sulfuriferula</taxon>
    </lineage>
</organism>
<dbReference type="EMBL" id="BKAD01000042">
    <property type="protein sequence ID" value="GEP31986.1"/>
    <property type="molecule type" value="Genomic_DNA"/>
</dbReference>
<evidence type="ECO:0000313" key="3">
    <source>
        <dbReference type="EMBL" id="GEP31986.1"/>
    </source>
</evidence>
<protein>
    <submittedName>
        <fullName evidence="3">Multidrug ABC transporter</fullName>
    </submittedName>
</protein>
<feature type="transmembrane region" description="Helical" evidence="2">
    <location>
        <begin position="863"/>
        <end position="881"/>
    </location>
</feature>
<keyword evidence="2" id="KW-1133">Transmembrane helix</keyword>
<feature type="transmembrane region" description="Helical" evidence="2">
    <location>
        <begin position="357"/>
        <end position="374"/>
    </location>
</feature>
<sequence>MFDFFYKRPLLLGVILVIGSLLGVIGYLNMPRNLYPDLDPPSVTVITQLPGASALTVAQRVSRPIEQQLYTLSGVRDVQSINKNEVSIVTADFEYTKGLDRALLDVSNALTQARAAMPPEASPSSEYAVGVFINPVLTLALTPRPGSGLTPEQVRMLAGNDIRTAFLTQPNIANVEIFGGHQPAVRVDLDPLKLARYHIDPATLQGLIARIDRDYPVGVEQGDGAFRTLTVYGERVSVDALRTLPLTGGLILGDVATVSMSSAERFSAFHSKAGTAIAIAIQRAPGGSVQSTIDAAQRILPSLEARFPNIQFSVADTQGPLIQTSNSNMLDTLRDAVVFVALVMLLFLASWRAVATALISIPLVFLLTLAVLWLTGKELNVLAMTGIILALGMLVDDAVVVLENIERHLDELHEDVKTAVRAGTQEVLFPVFIGTLATAVVIAPLMFVGGFPQQVFSHLVYPVLIAVFVSYFLAVTLIPRISLFWYRQGLPPKARWEQAIERGYQRFIGPGAGLYLGLLRFAFDGRSARRVLFLLLALALLVFSARAVLPLIGREALPPMDTGIVRVHVKFGGNVTVHEAEARLAAFEHGLDQDPQLIRWDAAYGSEPGVLSLGSGQLPGEASYTLTYVDRLYRKTTSWQIEAGLRKRIATIPGVVTNDAYDFGATALSSIKAPVDIRLMADDWRLLPAAADKARAAMLGVPGLTSVSATWDRDSEEAVLALDDARLRTLGLTPDQVTAQLPLKGLPVAAFSRLPSMGSIPVRLYFDMPYRSNPQALMNLPLRLPDGRDTTLAEVAHLVFQPSTAVLTTGGIRYSLDLYGFRDTVPVSFLSTGAMAAVEKVLPPGVSAEDHGDFASAQESSKLMVLGLGLGMMVLFGVLVPAYRSVGLAVLSILILPLSAIGAIWGLLAFGKAMALPAILGIVLLFSIIIKNSILMVDFIQERTREGQDAYSAAAGSIRLRYRPILMTAMATIAGMVPIAMQRAVGLERLSPLADAAIGGLLIGTFLSLFYLPMFYVWVSGRKKAAGAAANVTDSKPLGSTK</sequence>
<keyword evidence="2" id="KW-0472">Membrane</keyword>
<comment type="caution">
    <text evidence="3">The sequence shown here is derived from an EMBL/GenBank/DDBJ whole genome shotgun (WGS) entry which is preliminary data.</text>
</comment>
<feature type="transmembrane region" description="Helical" evidence="2">
    <location>
        <begin position="459"/>
        <end position="483"/>
    </location>
</feature>
<feature type="coiled-coil region" evidence="1">
    <location>
        <begin position="395"/>
        <end position="422"/>
    </location>
</feature>
<dbReference type="Pfam" id="PF00873">
    <property type="entry name" value="ACR_tran"/>
    <property type="match status" value="1"/>
</dbReference>
<evidence type="ECO:0000313" key="4">
    <source>
        <dbReference type="Proteomes" id="UP000321337"/>
    </source>
</evidence>
<dbReference type="Gene3D" id="3.30.2090.10">
    <property type="entry name" value="Multidrug efflux transporter AcrB TolC docking domain, DN and DC subdomains"/>
    <property type="match status" value="2"/>
</dbReference>
<dbReference type="GO" id="GO:0042910">
    <property type="term" value="F:xenobiotic transmembrane transporter activity"/>
    <property type="evidence" value="ECO:0007669"/>
    <property type="project" value="TreeGrafter"/>
</dbReference>
<evidence type="ECO:0000256" key="2">
    <source>
        <dbReference type="SAM" id="Phobius"/>
    </source>
</evidence>
<keyword evidence="4" id="KW-1185">Reference proteome</keyword>
<dbReference type="GO" id="GO:0005886">
    <property type="term" value="C:plasma membrane"/>
    <property type="evidence" value="ECO:0007669"/>
    <property type="project" value="TreeGrafter"/>
</dbReference>
<feature type="transmembrane region" description="Helical" evidence="2">
    <location>
        <begin position="427"/>
        <end position="447"/>
    </location>
</feature>
<dbReference type="RefSeq" id="WP_147074930.1">
    <property type="nucleotide sequence ID" value="NZ_AP021884.1"/>
</dbReference>
<feature type="transmembrane region" description="Helical" evidence="2">
    <location>
        <begin position="914"/>
        <end position="935"/>
    </location>
</feature>
<dbReference type="AlphaFoldDB" id="A0A512LBY5"/>
<proteinExistence type="predicted"/>
<reference evidence="3 4" key="1">
    <citation type="submission" date="2019-07" db="EMBL/GenBank/DDBJ databases">
        <title>Whole genome shotgun sequence of Thiobacillus plumbophilus NBRC 107929.</title>
        <authorList>
            <person name="Hosoyama A."/>
            <person name="Uohara A."/>
            <person name="Ohji S."/>
            <person name="Ichikawa N."/>
        </authorList>
    </citation>
    <scope>NUCLEOTIDE SEQUENCE [LARGE SCALE GENOMIC DNA]</scope>
    <source>
        <strain evidence="3 4">NBRC 107929</strain>
    </source>
</reference>
<dbReference type="PANTHER" id="PTHR32063">
    <property type="match status" value="1"/>
</dbReference>
<gene>
    <name evidence="3" type="ORF">TPL01_31240</name>
</gene>
<dbReference type="Gene3D" id="3.30.70.1320">
    <property type="entry name" value="Multidrug efflux transporter AcrB pore domain like"/>
    <property type="match status" value="1"/>
</dbReference>
<dbReference type="Gene3D" id="1.20.1640.10">
    <property type="entry name" value="Multidrug efflux transporter AcrB transmembrane domain"/>
    <property type="match status" value="2"/>
</dbReference>
<feature type="transmembrane region" description="Helical" evidence="2">
    <location>
        <begin position="6"/>
        <end position="28"/>
    </location>
</feature>